<gene>
    <name evidence="2" type="primary">appA</name>
    <name evidence="2" type="ORF">Rmf_39470</name>
</gene>
<evidence type="ECO:0000313" key="2">
    <source>
        <dbReference type="EMBL" id="BDG74018.1"/>
    </source>
</evidence>
<protein>
    <submittedName>
        <fullName evidence="2">Protein AppA, antirepressor of ppsR, sensor of blue light</fullName>
    </submittedName>
</protein>
<organism evidence="2 3">
    <name type="scientific">Roseomonas fluvialis</name>
    <dbReference type="NCBI Taxonomy" id="1750527"/>
    <lineage>
        <taxon>Bacteria</taxon>
        <taxon>Pseudomonadati</taxon>
        <taxon>Pseudomonadota</taxon>
        <taxon>Alphaproteobacteria</taxon>
        <taxon>Acetobacterales</taxon>
        <taxon>Roseomonadaceae</taxon>
        <taxon>Roseomonas</taxon>
    </lineage>
</organism>
<keyword evidence="3" id="KW-1185">Reference proteome</keyword>
<accession>A0ABM7Y7S7</accession>
<dbReference type="Pfam" id="PF04940">
    <property type="entry name" value="BLUF"/>
    <property type="match status" value="1"/>
</dbReference>
<dbReference type="PROSITE" id="PS50925">
    <property type="entry name" value="BLUF"/>
    <property type="match status" value="1"/>
</dbReference>
<proteinExistence type="predicted"/>
<sequence>MLNESRGSFDDIPRDPSPSADLCTVVYRSRAVKPLSDLDLKSLLRTAQARNQREAITGVVLYDSSHFFQWLEGPPAGVERVMESIRNDNRHRDLEILTKGAAPQRRFDGWDMKLAAPGASATSLRSEALEPPRDIIDGLRRQPAAAPSLLVKLVPLLPADNESPLSASLAGRELGNSAAAILRTVILDAVIPSLLDAHGFPPGRIEAPRANPRACELAELLIASDQTAALDLIRELRGKDGDVEQLFAPLLEPAARSLGDLWDEDVCSEFDVTLGLCRLQTAARLLGADSPRRILRVAQPSVLIAPVPGEIHQLVAGLDSEWLWHAGWSPRSEFPANERDLGDMLSSNWVDILDLSLSAAFRREESMPRLAGIIAGARRASRNPTLVVVVGGRAFVEDSAVGAEVGADVSSRTTRDIDRRMLESIQADGIVSPIVRAGRVQ</sequence>
<name>A0ABM7Y7S7_9PROT</name>
<dbReference type="Gene3D" id="3.30.70.100">
    <property type="match status" value="1"/>
</dbReference>
<dbReference type="SUPFAM" id="SSF54975">
    <property type="entry name" value="Acylphosphatase/BLUF domain-like"/>
    <property type="match status" value="1"/>
</dbReference>
<dbReference type="EMBL" id="AP025637">
    <property type="protein sequence ID" value="BDG74018.1"/>
    <property type="molecule type" value="Genomic_DNA"/>
</dbReference>
<dbReference type="RefSeq" id="WP_244408227.1">
    <property type="nucleotide sequence ID" value="NZ_AP025637.1"/>
</dbReference>
<evidence type="ECO:0000313" key="3">
    <source>
        <dbReference type="Proteomes" id="UP000831327"/>
    </source>
</evidence>
<dbReference type="Proteomes" id="UP000831327">
    <property type="component" value="Chromosome"/>
</dbReference>
<feature type="domain" description="BLUF" evidence="1">
    <location>
        <begin position="22"/>
        <end position="113"/>
    </location>
</feature>
<dbReference type="InterPro" id="IPR036046">
    <property type="entry name" value="Acylphosphatase-like_dom_sf"/>
</dbReference>
<dbReference type="Gene3D" id="3.40.50.280">
    <property type="entry name" value="Cobalamin-binding domain"/>
    <property type="match status" value="1"/>
</dbReference>
<evidence type="ECO:0000259" key="1">
    <source>
        <dbReference type="PROSITE" id="PS50925"/>
    </source>
</evidence>
<dbReference type="SMART" id="SM01034">
    <property type="entry name" value="BLUF"/>
    <property type="match status" value="1"/>
</dbReference>
<dbReference type="InterPro" id="IPR007024">
    <property type="entry name" value="BLUF_domain"/>
</dbReference>
<reference evidence="2 3" key="1">
    <citation type="journal article" date="2016" name="Microbes Environ.">
        <title>Phylogenetically diverse aerobic anoxygenic phototrophic bacteria isolated from epilithic biofilms in Tama river, Japan.</title>
        <authorList>
            <person name="Hirose S."/>
            <person name="Matsuura K."/>
            <person name="Haruta S."/>
        </authorList>
    </citation>
    <scope>NUCLEOTIDE SEQUENCE [LARGE SCALE GENOMIC DNA]</scope>
    <source>
        <strain evidence="2 3">S08</strain>
    </source>
</reference>